<evidence type="ECO:0000256" key="1">
    <source>
        <dbReference type="SAM" id="Coils"/>
    </source>
</evidence>
<keyword evidence="2" id="KW-1133">Transmembrane helix</keyword>
<name>A0ABT1S5Y0_9FIRM</name>
<accession>A0ABT1S5Y0</accession>
<reference evidence="3 4" key="1">
    <citation type="submission" date="2022-06" db="EMBL/GenBank/DDBJ databases">
        <title>Isolation of gut microbiota from human fecal samples.</title>
        <authorList>
            <person name="Pamer E.G."/>
            <person name="Barat B."/>
            <person name="Waligurski E."/>
            <person name="Medina S."/>
            <person name="Paddock L."/>
            <person name="Mostad J."/>
        </authorList>
    </citation>
    <scope>NUCLEOTIDE SEQUENCE [LARGE SCALE GENOMIC DNA]</scope>
    <source>
        <strain evidence="3 4">DFI.7.95</strain>
    </source>
</reference>
<evidence type="ECO:0008006" key="5">
    <source>
        <dbReference type="Google" id="ProtNLM"/>
    </source>
</evidence>
<protein>
    <recommendedName>
        <fullName evidence="5">Haemolysin XhlA</fullName>
    </recommendedName>
</protein>
<evidence type="ECO:0000256" key="2">
    <source>
        <dbReference type="SAM" id="Phobius"/>
    </source>
</evidence>
<dbReference type="EMBL" id="JANGAC010000001">
    <property type="protein sequence ID" value="MCQ4921871.1"/>
    <property type="molecule type" value="Genomic_DNA"/>
</dbReference>
<evidence type="ECO:0000313" key="3">
    <source>
        <dbReference type="EMBL" id="MCQ4921871.1"/>
    </source>
</evidence>
<organism evidence="3 4">
    <name type="scientific">Tissierella carlieri</name>
    <dbReference type="NCBI Taxonomy" id="689904"/>
    <lineage>
        <taxon>Bacteria</taxon>
        <taxon>Bacillati</taxon>
        <taxon>Bacillota</taxon>
        <taxon>Tissierellia</taxon>
        <taxon>Tissierellales</taxon>
        <taxon>Tissierellaceae</taxon>
        <taxon>Tissierella</taxon>
    </lineage>
</organism>
<sequence>MEQCKCTKEGEIATLKVENKTIFKEIDNLKNIQNTILELSTNITRLVEQMRETKEDVKIIRDDLDEIKKIPSSDLQYYKKLIIGGVITIMLGFLIGKLL</sequence>
<keyword evidence="2" id="KW-0812">Transmembrane</keyword>
<keyword evidence="4" id="KW-1185">Reference proteome</keyword>
<keyword evidence="1" id="KW-0175">Coiled coil</keyword>
<dbReference type="Proteomes" id="UP001524478">
    <property type="component" value="Unassembled WGS sequence"/>
</dbReference>
<feature type="transmembrane region" description="Helical" evidence="2">
    <location>
        <begin position="77"/>
        <end position="96"/>
    </location>
</feature>
<dbReference type="RefSeq" id="WP_216562322.1">
    <property type="nucleotide sequence ID" value="NZ_JAHLOH010000053.1"/>
</dbReference>
<feature type="coiled-coil region" evidence="1">
    <location>
        <begin position="29"/>
        <end position="70"/>
    </location>
</feature>
<gene>
    <name evidence="3" type="ORF">NE686_02125</name>
</gene>
<keyword evidence="2" id="KW-0472">Membrane</keyword>
<proteinExistence type="predicted"/>
<evidence type="ECO:0000313" key="4">
    <source>
        <dbReference type="Proteomes" id="UP001524478"/>
    </source>
</evidence>
<comment type="caution">
    <text evidence="3">The sequence shown here is derived from an EMBL/GenBank/DDBJ whole genome shotgun (WGS) entry which is preliminary data.</text>
</comment>